<dbReference type="CDD" id="cd14667">
    <property type="entry name" value="3D_containing_proteins"/>
    <property type="match status" value="1"/>
</dbReference>
<evidence type="ECO:0000256" key="2">
    <source>
        <dbReference type="SAM" id="SignalP"/>
    </source>
</evidence>
<dbReference type="InterPro" id="IPR010611">
    <property type="entry name" value="3D_dom"/>
</dbReference>
<evidence type="ECO:0000256" key="1">
    <source>
        <dbReference type="ARBA" id="ARBA00022729"/>
    </source>
</evidence>
<sequence length="359" mass="38374">MRKRLLAVILCASVLFPVSASAEVPGYEATLNTYTQEKKTPQQFQIDDGAGNTVNALAKTDTLYVTAKNTVIRSNPGDSGTELRSVLLGTKLERVAVCDNGWSKVTFQKDGEDKIIGYVQDDVLSDTETVNKFTDTVTAAKDSDILDYPGRKDGEVVGEVLQDDEIKRTGTVDDIWSRIVYTDDSGSEQTGYIPTNALEGYQDTEVAKAEQEKETKAGSLTKSSGEGVFAEAVDGVTSTGGSDSTAKGVKEGTPISVSSDATLKPLGTFRVTHYCPCSICCGPWSNGITSTGVTATTNRTIAVDPSQIPYGSKIVINGQVYVAEDCGGAIRTNCIDVYVATHAEAEQKGVFYTEVYLLQ</sequence>
<dbReference type="PANTHER" id="PTHR39160:SF4">
    <property type="entry name" value="RESUSCITATION-PROMOTING FACTOR RPFB"/>
    <property type="match status" value="1"/>
</dbReference>
<dbReference type="Pfam" id="PF06725">
    <property type="entry name" value="3D"/>
    <property type="match status" value="1"/>
</dbReference>
<feature type="signal peptide" evidence="2">
    <location>
        <begin position="1"/>
        <end position="22"/>
    </location>
</feature>
<name>A0ABV1BH51_9FIRM</name>
<dbReference type="Gene3D" id="2.30.30.40">
    <property type="entry name" value="SH3 Domains"/>
    <property type="match status" value="1"/>
</dbReference>
<gene>
    <name evidence="4" type="ORF">WMO28_11320</name>
</gene>
<evidence type="ECO:0000313" key="5">
    <source>
        <dbReference type="Proteomes" id="UP001473063"/>
    </source>
</evidence>
<feature type="chain" id="PRO_5046513950" evidence="2">
    <location>
        <begin position="23"/>
        <end position="359"/>
    </location>
</feature>
<dbReference type="Proteomes" id="UP001473063">
    <property type="component" value="Unassembled WGS sequence"/>
</dbReference>
<comment type="caution">
    <text evidence="4">The sequence shown here is derived from an EMBL/GenBank/DDBJ whole genome shotgun (WGS) entry which is preliminary data.</text>
</comment>
<protein>
    <submittedName>
        <fullName evidence="4">3D domain-containing protein</fullName>
    </submittedName>
</protein>
<keyword evidence="1 2" id="KW-0732">Signal</keyword>
<reference evidence="4 5" key="1">
    <citation type="submission" date="2024-03" db="EMBL/GenBank/DDBJ databases">
        <title>Human intestinal bacterial collection.</title>
        <authorList>
            <person name="Pauvert C."/>
            <person name="Hitch T.C.A."/>
            <person name="Clavel T."/>
        </authorList>
    </citation>
    <scope>NUCLEOTIDE SEQUENCE [LARGE SCALE GENOMIC DNA]</scope>
    <source>
        <strain evidence="4 5">CLA-JM-H16</strain>
    </source>
</reference>
<accession>A0ABV1BH51</accession>
<keyword evidence="5" id="KW-1185">Reference proteome</keyword>
<dbReference type="PANTHER" id="PTHR39160">
    <property type="entry name" value="CELL WALL-BINDING PROTEIN YOCH"/>
    <property type="match status" value="1"/>
</dbReference>
<dbReference type="EMBL" id="JBBMEJ010000013">
    <property type="protein sequence ID" value="MEQ2371514.1"/>
    <property type="molecule type" value="Genomic_DNA"/>
</dbReference>
<dbReference type="InterPro" id="IPR059180">
    <property type="entry name" value="3D_YorM"/>
</dbReference>
<evidence type="ECO:0000259" key="3">
    <source>
        <dbReference type="Pfam" id="PF06725"/>
    </source>
</evidence>
<dbReference type="InterPro" id="IPR036908">
    <property type="entry name" value="RlpA-like_sf"/>
</dbReference>
<dbReference type="InterPro" id="IPR051933">
    <property type="entry name" value="Resuscitation_pf_RpfB"/>
</dbReference>
<evidence type="ECO:0000313" key="4">
    <source>
        <dbReference type="EMBL" id="MEQ2371514.1"/>
    </source>
</evidence>
<dbReference type="RefSeq" id="WP_349057045.1">
    <property type="nucleotide sequence ID" value="NZ_JBBMEJ010000013.1"/>
</dbReference>
<organism evidence="4 5">
    <name type="scientific">Blautia aquisgranensis</name>
    <dbReference type="NCBI Taxonomy" id="3133153"/>
    <lineage>
        <taxon>Bacteria</taxon>
        <taxon>Bacillati</taxon>
        <taxon>Bacillota</taxon>
        <taxon>Clostridia</taxon>
        <taxon>Lachnospirales</taxon>
        <taxon>Lachnospiraceae</taxon>
        <taxon>Blautia</taxon>
    </lineage>
</organism>
<dbReference type="SUPFAM" id="SSF50685">
    <property type="entry name" value="Barwin-like endoglucanases"/>
    <property type="match status" value="1"/>
</dbReference>
<proteinExistence type="predicted"/>
<dbReference type="Gene3D" id="2.40.40.10">
    <property type="entry name" value="RlpA-like domain"/>
    <property type="match status" value="1"/>
</dbReference>
<feature type="domain" description="3D" evidence="3">
    <location>
        <begin position="299"/>
        <end position="358"/>
    </location>
</feature>